<dbReference type="Pfam" id="PF13560">
    <property type="entry name" value="HTH_31"/>
    <property type="match status" value="1"/>
</dbReference>
<dbReference type="RefSeq" id="WP_203869652.1">
    <property type="nucleotide sequence ID" value="NZ_BONW01000035.1"/>
</dbReference>
<evidence type="ECO:0000256" key="1">
    <source>
        <dbReference type="SAM" id="MobiDB-lite"/>
    </source>
</evidence>
<dbReference type="CDD" id="cd00093">
    <property type="entry name" value="HTH_XRE"/>
    <property type="match status" value="1"/>
</dbReference>
<feature type="region of interest" description="Disordered" evidence="1">
    <location>
        <begin position="88"/>
        <end position="118"/>
    </location>
</feature>
<dbReference type="Proteomes" id="UP000646749">
    <property type="component" value="Unassembled WGS sequence"/>
</dbReference>
<keyword evidence="4" id="KW-1185">Reference proteome</keyword>
<feature type="compositionally biased region" description="Low complexity" evidence="1">
    <location>
        <begin position="106"/>
        <end position="115"/>
    </location>
</feature>
<dbReference type="EMBL" id="BONW01000035">
    <property type="protein sequence ID" value="GIG91256.1"/>
    <property type="molecule type" value="Genomic_DNA"/>
</dbReference>
<protein>
    <recommendedName>
        <fullName evidence="2">HTH cro/C1-type domain-containing protein</fullName>
    </recommendedName>
</protein>
<evidence type="ECO:0000313" key="4">
    <source>
        <dbReference type="Proteomes" id="UP000646749"/>
    </source>
</evidence>
<gene>
    <name evidence="3" type="ORF">Pen02_61920</name>
</gene>
<dbReference type="InterPro" id="IPR010982">
    <property type="entry name" value="Lambda_DNA-bd_dom_sf"/>
</dbReference>
<organism evidence="3 4">
    <name type="scientific">Plantactinospora endophytica</name>
    <dbReference type="NCBI Taxonomy" id="673535"/>
    <lineage>
        <taxon>Bacteria</taxon>
        <taxon>Bacillati</taxon>
        <taxon>Actinomycetota</taxon>
        <taxon>Actinomycetes</taxon>
        <taxon>Micromonosporales</taxon>
        <taxon>Micromonosporaceae</taxon>
        <taxon>Plantactinospora</taxon>
    </lineage>
</organism>
<feature type="domain" description="HTH cro/C1-type" evidence="2">
    <location>
        <begin position="21"/>
        <end position="74"/>
    </location>
</feature>
<dbReference type="InterPro" id="IPR001387">
    <property type="entry name" value="Cro/C1-type_HTH"/>
</dbReference>
<accession>A0ABQ4E946</accession>
<feature type="compositionally biased region" description="Basic and acidic residues" evidence="1">
    <location>
        <begin position="143"/>
        <end position="171"/>
    </location>
</feature>
<dbReference type="Gene3D" id="1.10.260.40">
    <property type="entry name" value="lambda repressor-like DNA-binding domains"/>
    <property type="match status" value="1"/>
</dbReference>
<comment type="caution">
    <text evidence="3">The sequence shown here is derived from an EMBL/GenBank/DDBJ whole genome shotgun (WGS) entry which is preliminary data.</text>
</comment>
<proteinExistence type="predicted"/>
<sequence length="223" mass="24719">MDAASSGTADSMATRQFQRELRRWRTRKGLTQRALADRVRFSRETVAAVEAGRRYGSQELAVRCDDVLGTGGLLTALWPRVAVEQIAADGRRGPRAGVDDPDPDPADAGPTSGAPERQSVVDAIDELRELIDQMLRVHFPGGSERRPEEAHRLTEEAHRLATEAHRLHGDDAGPPTEQRSTEQRPAGETRQPVAESRRPAGEVRRPLVESHRRGRIGATRRRH</sequence>
<dbReference type="PROSITE" id="PS50943">
    <property type="entry name" value="HTH_CROC1"/>
    <property type="match status" value="1"/>
</dbReference>
<feature type="compositionally biased region" description="Basic residues" evidence="1">
    <location>
        <begin position="212"/>
        <end position="223"/>
    </location>
</feature>
<reference evidence="3 4" key="1">
    <citation type="submission" date="2021-01" db="EMBL/GenBank/DDBJ databases">
        <title>Whole genome shotgun sequence of Plantactinospora endophytica NBRC 110450.</title>
        <authorList>
            <person name="Komaki H."/>
            <person name="Tamura T."/>
        </authorList>
    </citation>
    <scope>NUCLEOTIDE SEQUENCE [LARGE SCALE GENOMIC DNA]</scope>
    <source>
        <strain evidence="3 4">NBRC 110450</strain>
    </source>
</reference>
<dbReference type="SMART" id="SM00530">
    <property type="entry name" value="HTH_XRE"/>
    <property type="match status" value="1"/>
</dbReference>
<evidence type="ECO:0000259" key="2">
    <source>
        <dbReference type="PROSITE" id="PS50943"/>
    </source>
</evidence>
<evidence type="ECO:0000313" key="3">
    <source>
        <dbReference type="EMBL" id="GIG91256.1"/>
    </source>
</evidence>
<name>A0ABQ4E946_9ACTN</name>
<feature type="region of interest" description="Disordered" evidence="1">
    <location>
        <begin position="139"/>
        <end position="223"/>
    </location>
</feature>
<dbReference type="SUPFAM" id="SSF47413">
    <property type="entry name" value="lambda repressor-like DNA-binding domains"/>
    <property type="match status" value="1"/>
</dbReference>
<feature type="compositionally biased region" description="Basic and acidic residues" evidence="1">
    <location>
        <begin position="195"/>
        <end position="211"/>
    </location>
</feature>